<proteinExistence type="predicted"/>
<organism evidence="3 4">
    <name type="scientific">Evansella tamaricis</name>
    <dbReference type="NCBI Taxonomy" id="2069301"/>
    <lineage>
        <taxon>Bacteria</taxon>
        <taxon>Bacillati</taxon>
        <taxon>Bacillota</taxon>
        <taxon>Bacilli</taxon>
        <taxon>Bacillales</taxon>
        <taxon>Bacillaceae</taxon>
        <taxon>Evansella</taxon>
    </lineage>
</organism>
<dbReference type="EMBL" id="JAHQCS010000162">
    <property type="protein sequence ID" value="MBU9714072.1"/>
    <property type="molecule type" value="Genomic_DNA"/>
</dbReference>
<evidence type="ECO:0000313" key="4">
    <source>
        <dbReference type="Proteomes" id="UP000784880"/>
    </source>
</evidence>
<evidence type="ECO:0000259" key="2">
    <source>
        <dbReference type="SMART" id="SM01008"/>
    </source>
</evidence>
<dbReference type="InterPro" id="IPR046867">
    <property type="entry name" value="AldOxase/xan_DH_MoCoBD2"/>
</dbReference>
<dbReference type="SMART" id="SM01008">
    <property type="entry name" value="Ald_Xan_dh_C"/>
    <property type="match status" value="1"/>
</dbReference>
<reference evidence="3 4" key="1">
    <citation type="submission" date="2021-06" db="EMBL/GenBank/DDBJ databases">
        <title>Bacillus sp. RD4P76, an endophyte from a halophyte.</title>
        <authorList>
            <person name="Sun J.-Q."/>
        </authorList>
    </citation>
    <scope>NUCLEOTIDE SEQUENCE [LARGE SCALE GENOMIC DNA]</scope>
    <source>
        <strain evidence="3 4">CGMCC 1.15917</strain>
    </source>
</reference>
<protein>
    <submittedName>
        <fullName evidence="3">Xanthine dehydrogenase family protein molybdopterin-binding subunit</fullName>
    </submittedName>
</protein>
<dbReference type="InterPro" id="IPR000674">
    <property type="entry name" value="Ald_Oxase/Xan_DH_a/b"/>
</dbReference>
<dbReference type="RefSeq" id="WP_217068382.1">
    <property type="nucleotide sequence ID" value="NZ_JAHQCS010000162.1"/>
</dbReference>
<dbReference type="Pfam" id="PF01315">
    <property type="entry name" value="Ald_Xan_dh_C"/>
    <property type="match status" value="1"/>
</dbReference>
<comment type="caution">
    <text evidence="3">The sequence shown here is derived from an EMBL/GenBank/DDBJ whole genome shotgun (WGS) entry which is preliminary data.</text>
</comment>
<keyword evidence="4" id="KW-1185">Reference proteome</keyword>
<dbReference type="Proteomes" id="UP000784880">
    <property type="component" value="Unassembled WGS sequence"/>
</dbReference>
<dbReference type="PANTHER" id="PTHR11908">
    <property type="entry name" value="XANTHINE DEHYDROGENASE"/>
    <property type="match status" value="1"/>
</dbReference>
<accession>A0ABS6JK90</accession>
<dbReference type="Pfam" id="PF02738">
    <property type="entry name" value="MoCoBD_1"/>
    <property type="match status" value="1"/>
</dbReference>
<dbReference type="Pfam" id="PF20256">
    <property type="entry name" value="MoCoBD_2"/>
    <property type="match status" value="1"/>
</dbReference>
<sequence>MTNIGKSVIRKEALDKVTGRAKYTADFPSGEMLHGKSVISHYGHGTIKSIDVMEAKKEPGVRAIITGKQYPLTGEEIRDRPPIAFEKIRFHGEVVALVVADTPAIAKRAASLINVVVDPLPVVNSPSEGVSKDAPLVHDNVAEYEREEGVHPVPKTNIANHTKIRKGDMASGWAKSEIVIEENFSFPPSDHIPMETRSATAEIRPDGKVLITTSSQAPFMVKELLSQYFDLEVGKIIVKTPLVGGGYGGKASVQQEILAYLGSLAVEGRTVRMINEREEDMITSPCHMGLDAKVKLGCTADGYLQATELTYLVDSGAYSDKAIHLSRACAVDCTGPYFIENIWCDSYAVYTNHPYPAPYRGFSHAEVHFVFERAMDILARKLNMDPLELRYKNAIKPGHTTPTQVKLNRSTVGDVPMCIEKVKQLSRWEEGQLIELNERTVRAKGLACVWKNSTIPPESSSGAIITFNEDGTMNLMSGVVEIGTATKTVLAQILAERFRMSVNDIYVKMTVDTQSTPEHWKTVASRGTLMGGRAVLAAAEDAIRQIKEVASCVMKVRTDDLEIGNRRVFLREDPKEGLDFRDVVYGYTFPEGNAIGGQIIGRGNYILRNITYLDPETGAGNPGPEWAVGAQVVEVEFDRRDYTYKIIKAISVLDVGRVLNYKGALGQVTGAMSMGLGFGGRESFVIDDKARVLNPQLRTYRPVHFGEHPEYIVEFIETPHIDSPFGARGVGEQGLLGMPAALGNSLSLAAGVELHHLPLLPESIWRKKEGLNT</sequence>
<keyword evidence="1" id="KW-0500">Molybdenum</keyword>
<evidence type="ECO:0000313" key="3">
    <source>
        <dbReference type="EMBL" id="MBU9714072.1"/>
    </source>
</evidence>
<feature type="domain" description="Aldehyde oxidase/xanthine dehydrogenase a/b hammerhead" evidence="2">
    <location>
        <begin position="18"/>
        <end position="121"/>
    </location>
</feature>
<evidence type="ECO:0000256" key="1">
    <source>
        <dbReference type="ARBA" id="ARBA00022505"/>
    </source>
</evidence>
<dbReference type="InterPro" id="IPR016208">
    <property type="entry name" value="Ald_Oxase/xanthine_DH-like"/>
</dbReference>
<gene>
    <name evidence="3" type="ORF">KS419_20255</name>
</gene>
<dbReference type="PANTHER" id="PTHR11908:SF132">
    <property type="entry name" value="ALDEHYDE OXIDASE 1-RELATED"/>
    <property type="match status" value="1"/>
</dbReference>
<dbReference type="InterPro" id="IPR008274">
    <property type="entry name" value="AldOxase/xan_DH_MoCoBD1"/>
</dbReference>
<name>A0ABS6JK90_9BACI</name>